<dbReference type="OrthoDB" id="5987631at2759"/>
<dbReference type="GO" id="GO:0005737">
    <property type="term" value="C:cytoplasm"/>
    <property type="evidence" value="ECO:0007669"/>
    <property type="project" value="UniProtKB-ARBA"/>
</dbReference>
<dbReference type="STRING" id="50429.A0A2B4SMN3"/>
<comment type="caution">
    <text evidence="4">The sequence shown here is derived from an EMBL/GenBank/DDBJ whole genome shotgun (WGS) entry which is preliminary data.</text>
</comment>
<dbReference type="PROSITE" id="PS51532">
    <property type="entry name" value="PITH"/>
    <property type="match status" value="1"/>
</dbReference>
<dbReference type="PANTHER" id="PTHR12175">
    <property type="entry name" value="AD039 HT014 THIOREDOXIN FAMILY TRP26"/>
    <property type="match status" value="1"/>
</dbReference>
<keyword evidence="5" id="KW-1185">Reference proteome</keyword>
<dbReference type="InterPro" id="IPR036322">
    <property type="entry name" value="WD40_repeat_dom_sf"/>
</dbReference>
<dbReference type="InterPro" id="IPR031920">
    <property type="entry name" value="PALB2_WD40"/>
</dbReference>
<comment type="similarity">
    <text evidence="1">Belongs to the PITHD1 family.</text>
</comment>
<evidence type="ECO:0000313" key="5">
    <source>
        <dbReference type="Proteomes" id="UP000225706"/>
    </source>
</evidence>
<proteinExistence type="inferred from homology"/>
<protein>
    <submittedName>
        <fullName evidence="4">PITH domain-containing protein 1</fullName>
    </submittedName>
</protein>
<dbReference type="InterPro" id="IPR015943">
    <property type="entry name" value="WD40/YVTN_repeat-like_dom_sf"/>
</dbReference>
<dbReference type="PANTHER" id="PTHR12175:SF1">
    <property type="entry name" value="PITH DOMAIN-CONTAINING PROTEIN 1"/>
    <property type="match status" value="1"/>
</dbReference>
<dbReference type="InterPro" id="IPR008979">
    <property type="entry name" value="Galactose-bd-like_sf"/>
</dbReference>
<feature type="region of interest" description="Disordered" evidence="2">
    <location>
        <begin position="165"/>
        <end position="187"/>
    </location>
</feature>
<sequence>MAGCGHQHHDHEHDVSEEERGAQFHLFLKIDLLKLQCLNEAEDDSAKNVFKPWDERLDTKKFVESDVDEELLFNIPFVGQVKLKGVVVIGGENGEHPSEMKLYKNRPFMTFDDTNAEADQTFEMSEDHDGSLEYSPKVARFSNVEHLSIYFPRDGNVTGKFELDYDESEENANDEEEETERAEIRKQRRQTFSGFAVKEEITCGDAQNRSSTLLSRKSFSPEDANSSSLSAHKKGVFKTVTFKDVVETHQQLLCERKSKSKNGIVVVSHETSKQRSAPVESCKPDDNDNKIIQIGVGSNNVLGYETDNQWVALSSDDNALHDNAALPENSRVASEHKDFSKSKDNQGHTLRTAACSGLNKDVVQIPLGNNENSKSVKDISFANNGKVSEVVESLSIGTVTVVNSESINNEVIQKCLPKVEASGKATEAPEKKDTFHFSSVCESVNSSPENRHWMHLFEEEFPRRSRRLQSTPSFGKQSVISEGCNYIQSKNTKSNRSKHCRQRKVTTLQNKTKTAKCSAEHTSVTLNDNLHECIPKDFVFPRPNLDEAKPGGPLGIVVDFSLPDKEFAKLKLAKIKGALPAERINRDVNDKITEKVKEHDTVLKREKDLPELNEQVQESCANKLINPLEGCSMQFDSTIKPDKVETVTILDTSEGKNINQVPQFISKSGNLESERNSEGSVNQFLSSPKHKCDLQFKHGPMKNSEVDFSTRGASQENPRTVVQPCVPHQVDENSVCVRNIVDETSSVAHSAHDGVDEKTDFAFDSCDKSKKEDNNRALDFNGGASDKKFLLQYGHAGPESSKEISTDVQPNCASNCPEKCGLKETSAGKMLLEANMVIHKSRGVLLSSEEQILGSSYPEPGVGEQATPHGKMTEPVESSQISCMTPPEDQSELTPMLMMACLQHHMEGESNVIRSVSLSSYEPVSEKDETVTKMKRDVLAVCLAHLVVIWTVAPGLQWTVLHKWSLPSGGGQEFASVEIVPMNSHVVLLVGGNFCGSNGRILGYSDEGDYSLDLNGDDALNSNHLFSTMCLLNDFSGKTNVEFVIGNRTPHGTALTKWTLDSFGLVVEQKQCFTPIVAESDLTSIQTVLGSHCLLLGTTNDELFLWNHKTCQQLRTISLRTQGLGHLFCLKASTERGLIFLMMANRSGKEIQCEERNCSFLSLALNPKTSKMVCLESIFPVEGFHAIGTNGQYIATGCQVIGEVNLWNITNSRRLASMQVFQDKVSCIGFHESRPVVAFGSASGCVHLFSLC</sequence>
<dbReference type="InterPro" id="IPR037047">
    <property type="entry name" value="PITH_dom_sf"/>
</dbReference>
<accession>A0A2B4SMN3</accession>
<dbReference type="Proteomes" id="UP000225706">
    <property type="component" value="Unassembled WGS sequence"/>
</dbReference>
<evidence type="ECO:0000256" key="2">
    <source>
        <dbReference type="SAM" id="MobiDB-lite"/>
    </source>
</evidence>
<dbReference type="GO" id="GO:0005634">
    <property type="term" value="C:nucleus"/>
    <property type="evidence" value="ECO:0007669"/>
    <property type="project" value="TreeGrafter"/>
</dbReference>
<dbReference type="Pfam" id="PF16756">
    <property type="entry name" value="PALB2_WD40"/>
    <property type="match status" value="1"/>
</dbReference>
<dbReference type="Gene3D" id="2.60.120.470">
    <property type="entry name" value="PITH domain"/>
    <property type="match status" value="1"/>
</dbReference>
<evidence type="ECO:0000259" key="3">
    <source>
        <dbReference type="PROSITE" id="PS51532"/>
    </source>
</evidence>
<dbReference type="SUPFAM" id="SSF49785">
    <property type="entry name" value="Galactose-binding domain-like"/>
    <property type="match status" value="1"/>
</dbReference>
<name>A0A2B4SMN3_STYPI</name>
<dbReference type="SUPFAM" id="SSF50978">
    <property type="entry name" value="WD40 repeat-like"/>
    <property type="match status" value="1"/>
</dbReference>
<organism evidence="4 5">
    <name type="scientific">Stylophora pistillata</name>
    <name type="common">Smooth cauliflower coral</name>
    <dbReference type="NCBI Taxonomy" id="50429"/>
    <lineage>
        <taxon>Eukaryota</taxon>
        <taxon>Metazoa</taxon>
        <taxon>Cnidaria</taxon>
        <taxon>Anthozoa</taxon>
        <taxon>Hexacorallia</taxon>
        <taxon>Scleractinia</taxon>
        <taxon>Astrocoeniina</taxon>
        <taxon>Pocilloporidae</taxon>
        <taxon>Stylophora</taxon>
    </lineage>
</organism>
<feature type="domain" description="PITH" evidence="3">
    <location>
        <begin position="15"/>
        <end position="199"/>
    </location>
</feature>
<feature type="compositionally biased region" description="Acidic residues" evidence="2">
    <location>
        <begin position="165"/>
        <end position="180"/>
    </location>
</feature>
<evidence type="ECO:0000313" key="4">
    <source>
        <dbReference type="EMBL" id="PFX30626.1"/>
    </source>
</evidence>
<dbReference type="AlphaFoldDB" id="A0A2B4SMN3"/>
<reference evidence="5" key="1">
    <citation type="journal article" date="2017" name="bioRxiv">
        <title>Comparative analysis of the genomes of Stylophora pistillata and Acropora digitifera provides evidence for extensive differences between species of corals.</title>
        <authorList>
            <person name="Voolstra C.R."/>
            <person name="Li Y."/>
            <person name="Liew Y.J."/>
            <person name="Baumgarten S."/>
            <person name="Zoccola D."/>
            <person name="Flot J.-F."/>
            <person name="Tambutte S."/>
            <person name="Allemand D."/>
            <person name="Aranda M."/>
        </authorList>
    </citation>
    <scope>NUCLEOTIDE SEQUENCE [LARGE SCALE GENOMIC DNA]</scope>
</reference>
<gene>
    <name evidence="4" type="primary">PITHD1</name>
    <name evidence="4" type="ORF">AWC38_SpisGene4572</name>
</gene>
<dbReference type="Gene3D" id="2.130.10.10">
    <property type="entry name" value="YVTN repeat-like/Quinoprotein amine dehydrogenase"/>
    <property type="match status" value="1"/>
</dbReference>
<dbReference type="InterPro" id="IPR045099">
    <property type="entry name" value="PITH1-like"/>
</dbReference>
<dbReference type="EMBL" id="LSMT01000047">
    <property type="protein sequence ID" value="PFX30626.1"/>
    <property type="molecule type" value="Genomic_DNA"/>
</dbReference>
<evidence type="ECO:0000256" key="1">
    <source>
        <dbReference type="ARBA" id="ARBA00025788"/>
    </source>
</evidence>
<dbReference type="InterPro" id="IPR010400">
    <property type="entry name" value="PITH_dom"/>
</dbReference>
<dbReference type="Pfam" id="PF06201">
    <property type="entry name" value="PITH"/>
    <property type="match status" value="1"/>
</dbReference>